<gene>
    <name evidence="2" type="ORF">DSM106972_008930</name>
</gene>
<evidence type="ECO:0008006" key="4">
    <source>
        <dbReference type="Google" id="ProtNLM"/>
    </source>
</evidence>
<proteinExistence type="predicted"/>
<feature type="signal peptide" evidence="1">
    <location>
        <begin position="1"/>
        <end position="27"/>
    </location>
</feature>
<dbReference type="EMBL" id="RSCL01000002">
    <property type="protein sequence ID" value="RUT08840.1"/>
    <property type="molecule type" value="Genomic_DNA"/>
</dbReference>
<comment type="caution">
    <text evidence="2">The sequence shown here is derived from an EMBL/GenBank/DDBJ whole genome shotgun (WGS) entry which is preliminary data.</text>
</comment>
<dbReference type="InterPro" id="IPR036908">
    <property type="entry name" value="RlpA-like_sf"/>
</dbReference>
<keyword evidence="3" id="KW-1185">Reference proteome</keyword>
<feature type="chain" id="PRO_5030092590" description="POLO box domain-containing protein" evidence="1">
    <location>
        <begin position="28"/>
        <end position="401"/>
    </location>
</feature>
<sequence>MRFKFSRKFYLSLGLCLLSVLSTVALNSCSQNLVKADSTQSQVSIIAPSPKIAQASDAYKVIDEARQYRYTVQGNEILDAANLPKARVNFNQADLLTTLVNTRKYYQEHSSADPDVLRPGLLATQGVTVDDTLKTLDFMITVLREDISNGRPTRLQNPDFINQNFRVIKWTAHNPKKPAQKQVRLTKYAVFTHPGSRTKTSAFSIPIYSLKDEFASNKFYTKYTKQDVLGGIYEPGGKEHGKVEPLAYLTRQGLEEALMEGTILINFPDGTSGYFNVDRSNEIPFVKGVNPRKQKRYWYFRKVDAIKGYGYKIDAKISIKPGVTFAGDVLNIGLGRMIVLDSGRGNNRRLRMAVIADTGGAFLPSLYQLDYLSGIFKTKADFQDYIRTLPEFANAYILVKK</sequence>
<dbReference type="OrthoDB" id="6221043at2"/>
<accession>A0A433VRU3</accession>
<evidence type="ECO:0000313" key="2">
    <source>
        <dbReference type="EMBL" id="RUT08840.1"/>
    </source>
</evidence>
<dbReference type="Proteomes" id="UP000271624">
    <property type="component" value="Unassembled WGS sequence"/>
</dbReference>
<dbReference type="AlphaFoldDB" id="A0A433VRU3"/>
<name>A0A433VRU3_9CYAN</name>
<reference evidence="2" key="2">
    <citation type="journal article" date="2019" name="Genome Biol. Evol.">
        <title>Day and night: Metabolic profiles and evolutionary relationships of six axenic non-marine cyanobacteria.</title>
        <authorList>
            <person name="Will S.E."/>
            <person name="Henke P."/>
            <person name="Boedeker C."/>
            <person name="Huang S."/>
            <person name="Brinkmann H."/>
            <person name="Rohde M."/>
            <person name="Jarek M."/>
            <person name="Friedl T."/>
            <person name="Seufert S."/>
            <person name="Schumacher M."/>
            <person name="Overmann J."/>
            <person name="Neumann-Schaal M."/>
            <person name="Petersen J."/>
        </authorList>
    </citation>
    <scope>NUCLEOTIDE SEQUENCE [LARGE SCALE GENOMIC DNA]</scope>
    <source>
        <strain evidence="2">PCC 7102</strain>
    </source>
</reference>
<protein>
    <recommendedName>
        <fullName evidence="4">POLO box domain-containing protein</fullName>
    </recommendedName>
</protein>
<dbReference type="SUPFAM" id="SSF50685">
    <property type="entry name" value="Barwin-like endoglucanases"/>
    <property type="match status" value="1"/>
</dbReference>
<reference evidence="2" key="1">
    <citation type="submission" date="2018-12" db="EMBL/GenBank/DDBJ databases">
        <authorList>
            <person name="Will S."/>
            <person name="Neumann-Schaal M."/>
            <person name="Henke P."/>
        </authorList>
    </citation>
    <scope>NUCLEOTIDE SEQUENCE</scope>
    <source>
        <strain evidence="2">PCC 7102</strain>
    </source>
</reference>
<organism evidence="2 3">
    <name type="scientific">Dulcicalothrix desertica PCC 7102</name>
    <dbReference type="NCBI Taxonomy" id="232991"/>
    <lineage>
        <taxon>Bacteria</taxon>
        <taxon>Bacillati</taxon>
        <taxon>Cyanobacteriota</taxon>
        <taxon>Cyanophyceae</taxon>
        <taxon>Nostocales</taxon>
        <taxon>Calotrichaceae</taxon>
        <taxon>Dulcicalothrix</taxon>
    </lineage>
</organism>
<evidence type="ECO:0000256" key="1">
    <source>
        <dbReference type="SAM" id="SignalP"/>
    </source>
</evidence>
<evidence type="ECO:0000313" key="3">
    <source>
        <dbReference type="Proteomes" id="UP000271624"/>
    </source>
</evidence>
<dbReference type="RefSeq" id="WP_127079279.1">
    <property type="nucleotide sequence ID" value="NZ_RSCL01000002.1"/>
</dbReference>
<keyword evidence="1" id="KW-0732">Signal</keyword>